<keyword evidence="7" id="KW-1185">Reference proteome</keyword>
<proteinExistence type="predicted"/>
<comment type="cofactor">
    <cofactor evidence="4">
        <name>FMN</name>
        <dbReference type="ChEBI" id="CHEBI:58210"/>
    </cofactor>
    <text evidence="4">Binds 1 FMN per subunit.</text>
</comment>
<feature type="domain" description="Pyridoxamine 5'-phosphate oxidase N-terminal" evidence="5">
    <location>
        <begin position="23"/>
        <end position="108"/>
    </location>
</feature>
<evidence type="ECO:0000313" key="6">
    <source>
        <dbReference type="EMBL" id="ASQ46498.1"/>
    </source>
</evidence>
<keyword evidence="2 4" id="KW-0288">FMN</keyword>
<evidence type="ECO:0000313" key="7">
    <source>
        <dbReference type="Proteomes" id="UP000201728"/>
    </source>
</evidence>
<dbReference type="SUPFAM" id="SSF50475">
    <property type="entry name" value="FMN-binding split barrel"/>
    <property type="match status" value="1"/>
</dbReference>
<dbReference type="PANTHER" id="PTHR10851:SF3">
    <property type="entry name" value="PYRIDOXINE_PYRIDOXAMINE 5'-PHOSPHATE OXIDASE 2"/>
    <property type="match status" value="1"/>
</dbReference>
<dbReference type="Pfam" id="PF01243">
    <property type="entry name" value="PNPOx_N"/>
    <property type="match status" value="1"/>
</dbReference>
<evidence type="ECO:0000256" key="1">
    <source>
        <dbReference type="ARBA" id="ARBA00022630"/>
    </source>
</evidence>
<dbReference type="InterPro" id="IPR012349">
    <property type="entry name" value="Split_barrel_FMN-bd"/>
</dbReference>
<accession>A0A222P3S1</accession>
<dbReference type="EC" id="1.4.3.5" evidence="6"/>
<dbReference type="Proteomes" id="UP000201728">
    <property type="component" value="Chromosome"/>
</dbReference>
<dbReference type="Gene3D" id="2.30.110.10">
    <property type="entry name" value="Electron Transport, Fmn-binding Protein, Chain A"/>
    <property type="match status" value="1"/>
</dbReference>
<dbReference type="InterPro" id="IPR011576">
    <property type="entry name" value="Pyridox_Oxase_N"/>
</dbReference>
<dbReference type="RefSeq" id="WP_094091353.1">
    <property type="nucleotide sequence ID" value="NZ_CP016397.1"/>
</dbReference>
<reference evidence="7" key="1">
    <citation type="submission" date="2016-07" db="EMBL/GenBank/DDBJ databases">
        <authorList>
            <person name="Florea S."/>
            <person name="Webb J.S."/>
            <person name="Jaromczyk J."/>
            <person name="Schardl C.L."/>
        </authorList>
    </citation>
    <scope>NUCLEOTIDE SEQUENCE [LARGE SCALE GENOMIC DNA]</scope>
    <source>
        <strain evidence="7">CDC-D5610</strain>
    </source>
</reference>
<feature type="binding site" evidence="4">
    <location>
        <position position="57"/>
    </location>
    <ligand>
        <name>FMN</name>
        <dbReference type="ChEBI" id="CHEBI:58210"/>
    </ligand>
</feature>
<feature type="binding site" evidence="4">
    <location>
        <position position="58"/>
    </location>
    <ligand>
        <name>FMN</name>
        <dbReference type="ChEBI" id="CHEBI:58210"/>
    </ligand>
</feature>
<dbReference type="GO" id="GO:0004733">
    <property type="term" value="F:pyridoxamine phosphate oxidase activity"/>
    <property type="evidence" value="ECO:0007669"/>
    <property type="project" value="UniProtKB-EC"/>
</dbReference>
<keyword evidence="1" id="KW-0285">Flavoprotein</keyword>
<feature type="binding site" evidence="4">
    <location>
        <begin position="51"/>
        <end position="52"/>
    </location>
    <ligand>
        <name>FMN</name>
        <dbReference type="ChEBI" id="CHEBI:58210"/>
    </ligand>
</feature>
<dbReference type="KEGG" id="lcd:clem_09740"/>
<keyword evidence="3 6" id="KW-0560">Oxidoreductase</keyword>
<evidence type="ECO:0000256" key="3">
    <source>
        <dbReference type="ARBA" id="ARBA00023002"/>
    </source>
</evidence>
<evidence type="ECO:0000256" key="4">
    <source>
        <dbReference type="PIRSR" id="PIRSR000190-2"/>
    </source>
</evidence>
<gene>
    <name evidence="6" type="primary">pdxH_2</name>
    <name evidence="6" type="ORF">clem_09740</name>
</gene>
<dbReference type="InterPro" id="IPR000659">
    <property type="entry name" value="Pyridox_Oxase"/>
</dbReference>
<feature type="binding site" evidence="4">
    <location>
        <position position="80"/>
    </location>
    <ligand>
        <name>FMN</name>
        <dbReference type="ChEBI" id="CHEBI:58210"/>
    </ligand>
</feature>
<dbReference type="GO" id="GO:0008615">
    <property type="term" value="P:pyridoxine biosynthetic process"/>
    <property type="evidence" value="ECO:0007669"/>
    <property type="project" value="InterPro"/>
</dbReference>
<dbReference type="OrthoDB" id="5645701at2"/>
<dbReference type="PIRSF" id="PIRSF000190">
    <property type="entry name" value="Pyd_amn-ph_oxd"/>
    <property type="match status" value="1"/>
</dbReference>
<dbReference type="GO" id="GO:0010181">
    <property type="term" value="F:FMN binding"/>
    <property type="evidence" value="ECO:0007669"/>
    <property type="project" value="InterPro"/>
</dbReference>
<dbReference type="AlphaFoldDB" id="A0A222P3S1"/>
<evidence type="ECO:0000256" key="2">
    <source>
        <dbReference type="ARBA" id="ARBA00022643"/>
    </source>
</evidence>
<dbReference type="PANTHER" id="PTHR10851">
    <property type="entry name" value="PYRIDOXINE-5-PHOSPHATE OXIDASE"/>
    <property type="match status" value="1"/>
</dbReference>
<evidence type="ECO:0000259" key="5">
    <source>
        <dbReference type="Pfam" id="PF01243"/>
    </source>
</evidence>
<organism evidence="6 7">
    <name type="scientific">Legionella clemsonensis</name>
    <dbReference type="NCBI Taxonomy" id="1867846"/>
    <lineage>
        <taxon>Bacteria</taxon>
        <taxon>Pseudomonadati</taxon>
        <taxon>Pseudomonadota</taxon>
        <taxon>Gammaproteobacteria</taxon>
        <taxon>Legionellales</taxon>
        <taxon>Legionellaceae</taxon>
        <taxon>Legionella</taxon>
    </lineage>
</organism>
<dbReference type="EMBL" id="CP016397">
    <property type="protein sequence ID" value="ASQ46498.1"/>
    <property type="molecule type" value="Genomic_DNA"/>
</dbReference>
<protein>
    <submittedName>
        <fullName evidence="6">Pyridoxine/pyridoxamine 5'-phosphate oxidase</fullName>
        <ecNumber evidence="6">1.4.3.5</ecNumber>
    </submittedName>
</protein>
<name>A0A222P3S1_9GAMM</name>
<sequence length="189" mass="21906">MPFNKLNEWFNQEKELGLEVNTVLSTISPTGFPHSRVVAIREIKNGSLIFFTQRKTRKVADLLSNPAASMNFFLVMQQRQIVLEGAVELLTHEENEQYWNKLPRERQLRFSAYAPTSGQPIMSLKVLDERKRELALCFANKPIPMSDDYCGFRFTPESFLFYTVGSTTFSEVIRFTKNNDVWDEKLISP</sequence>